<gene>
    <name evidence="1" type="ordered locus">KPHS_p100060</name>
</gene>
<organism evidence="1 2">
    <name type="scientific">Klebsiella pneumoniae subsp. pneumoniae (strain HS11286)</name>
    <dbReference type="NCBI Taxonomy" id="1125630"/>
    <lineage>
        <taxon>Bacteria</taxon>
        <taxon>Pseudomonadati</taxon>
        <taxon>Pseudomonadota</taxon>
        <taxon>Gammaproteobacteria</taxon>
        <taxon>Enterobacterales</taxon>
        <taxon>Enterobacteriaceae</taxon>
        <taxon>Klebsiella/Raoultella group</taxon>
        <taxon>Klebsiella</taxon>
        <taxon>Klebsiella pneumoniae complex</taxon>
    </lineage>
</organism>
<dbReference type="HOGENOM" id="CLU_166751_0_0_6"/>
<sequence length="119" mass="13050">MLKSLINGNTTTPTMLAKEIVFFHGEHAVVALPRILGAAGMSVTEREYGLISEQVVKILSRMAKHLNHDAIKFDEAAASKRINETKRSLRMAKGKSALAMALKKKIGSNDEIQKGFTLD</sequence>
<dbReference type="EMBL" id="CP003223">
    <property type="protein sequence ID" value="AEW91914.1"/>
    <property type="molecule type" value="Genomic_DNA"/>
</dbReference>
<dbReference type="AlphaFoldDB" id="A0A0H3GVC3"/>
<evidence type="ECO:0000313" key="2">
    <source>
        <dbReference type="Proteomes" id="UP000007841"/>
    </source>
</evidence>
<keyword evidence="1" id="KW-0614">Plasmid</keyword>
<reference evidence="2" key="1">
    <citation type="journal article" date="2012" name="J. Bacteriol.">
        <title>Complete genome sequence of Klebsiella pneumoniae subsp. pneumoniae HS11286, a multidrug-resistant strain isolated from human sputum.</title>
        <authorList>
            <person name="Liu P."/>
            <person name="Li P."/>
            <person name="Jiang X."/>
            <person name="Bi D."/>
            <person name="Xie Y."/>
            <person name="Tai C."/>
            <person name="Deng Z."/>
            <person name="Rajakumar K."/>
            <person name="Ou H.Y."/>
        </authorList>
    </citation>
    <scope>NUCLEOTIDE SEQUENCE [LARGE SCALE GENOMIC DNA]</scope>
    <source>
        <strain evidence="2">HS11286</strain>
        <plasmid evidence="2">pKPHS1</plasmid>
    </source>
</reference>
<dbReference type="PATRIC" id="fig|1125630.4.peg.5201"/>
<proteinExistence type="predicted"/>
<name>A0A0H3GVC3_KLEPH</name>
<accession>A0A0H3GVC3</accession>
<geneLocation type="plasmid" evidence="1 2">
    <name>pKPHS1</name>
</geneLocation>
<evidence type="ECO:0000313" key="1">
    <source>
        <dbReference type="EMBL" id="AEW91914.1"/>
    </source>
</evidence>
<dbReference type="RefSeq" id="YP_005220813.1">
    <property type="nucleotide sequence ID" value="NC_016838.1"/>
</dbReference>
<dbReference type="RefSeq" id="WP_014342078.1">
    <property type="nucleotide sequence ID" value="NC_016838.1"/>
</dbReference>
<keyword evidence="2" id="KW-1185">Reference proteome</keyword>
<protein>
    <submittedName>
        <fullName evidence="1">Uncharacterized protein</fullName>
    </submittedName>
</protein>
<dbReference type="GeneID" id="11818043"/>
<dbReference type="Proteomes" id="UP000007841">
    <property type="component" value="Plasmid pKPHS1"/>
</dbReference>
<dbReference type="KEGG" id="kpm:KPHS_p100060"/>